<keyword evidence="8" id="KW-0547">Nucleotide-binding</keyword>
<dbReference type="Gene3D" id="3.40.50.300">
    <property type="entry name" value="P-loop containing nucleotide triphosphate hydrolases"/>
    <property type="match status" value="1"/>
</dbReference>
<keyword evidence="5" id="KW-0934">Plastid</keyword>
<feature type="transmembrane region" description="Helical" evidence="18">
    <location>
        <begin position="208"/>
        <end position="227"/>
    </location>
</feature>
<dbReference type="PROSITE" id="PS51720">
    <property type="entry name" value="G_AIG1"/>
    <property type="match status" value="1"/>
</dbReference>
<accession>A0A9W4WX96</accession>
<evidence type="ECO:0000256" key="18">
    <source>
        <dbReference type="SAM" id="Phobius"/>
    </source>
</evidence>
<evidence type="ECO:0000256" key="11">
    <source>
        <dbReference type="ARBA" id="ARBA00022842"/>
    </source>
</evidence>
<comment type="caution">
    <text evidence="20">The sequence shown here is derived from an EMBL/GenBank/DDBJ whole genome shotgun (WGS) entry which is preliminary data.</text>
</comment>
<dbReference type="Proteomes" id="UP001153678">
    <property type="component" value="Unassembled WGS sequence"/>
</dbReference>
<dbReference type="PANTHER" id="PTHR10903">
    <property type="entry name" value="GTPASE, IMAP FAMILY MEMBER-RELATED"/>
    <property type="match status" value="1"/>
</dbReference>
<evidence type="ECO:0000256" key="14">
    <source>
        <dbReference type="ARBA" id="ARBA00023134"/>
    </source>
</evidence>
<keyword evidence="7" id="KW-0479">Metal-binding</keyword>
<keyword evidence="11" id="KW-0460">Magnesium</keyword>
<evidence type="ECO:0000256" key="9">
    <source>
        <dbReference type="ARBA" id="ARBA00022801"/>
    </source>
</evidence>
<evidence type="ECO:0000256" key="1">
    <source>
        <dbReference type="ARBA" id="ARBA00001946"/>
    </source>
</evidence>
<evidence type="ECO:0000256" key="12">
    <source>
        <dbReference type="ARBA" id="ARBA00022927"/>
    </source>
</evidence>
<evidence type="ECO:0000256" key="17">
    <source>
        <dbReference type="SAM" id="Coils"/>
    </source>
</evidence>
<evidence type="ECO:0000256" key="10">
    <source>
        <dbReference type="ARBA" id="ARBA00022805"/>
    </source>
</evidence>
<evidence type="ECO:0000256" key="6">
    <source>
        <dbReference type="ARBA" id="ARBA00022692"/>
    </source>
</evidence>
<keyword evidence="4" id="KW-0150">Chloroplast</keyword>
<evidence type="ECO:0000256" key="13">
    <source>
        <dbReference type="ARBA" id="ARBA00022989"/>
    </source>
</evidence>
<dbReference type="OrthoDB" id="8954335at2759"/>
<sequence>MDKNQAKHTFNSYISFRTQAKEELAEIEKITNSQVWHQKVNSSFEKHSRNLLNAQGLLNSYNLNGEVNMNDFQDYNKKNQQDINQDLDNFNQGLNDYVENQKDNSQQQQLLFEIMQLEQNSTKNQAELDSKKQQLKELGTKSKELIKPLPLDTQITILQKEIQVLTSKSTKTKAEEVLLADKRKELNELLSKKNNLSTTNAKPTDKTALYVGLGVIGVVLIGLVLILKYKKQYKNMVNNAQEYIKQKYPNKEERKNITKLNITGKKLRGELDLSDFINLKELCCYDNELTKIKPSDSSDLKEIELLIKDRAGVYTMPGVSWQLIEVEILPIDLNDNLIVIINEVNVNKKVHERKKEIVEQLKKSIQQREELIEVEEKIKEQTQLLQKVGIYPRNILLIGNTGSGKSTLANVISGTNNFKESAGSVSETRNKQIEEFKTEDGVRYRVIDTIGFGDTKLTNKEVTKKIAKTAQSIKDGLNQILFVTKSRFTKEDRKLYDFLREVVFDNDITKHITIVRTDFINFQTGEFCKNNTRVMIEESKELSDLIKSCDKRIVYVDNPPIDISGKEVEKKINDNKRIREVSRKRLLEHLANCQEIYNPQNLKKLTSKNSKLQEKITELEGRLKNEGENQELLKKEIDSLQEKINKSTLEHIEESGGGK</sequence>
<keyword evidence="3" id="KW-0813">Transport</keyword>
<keyword evidence="12" id="KW-0653">Protein transport</keyword>
<evidence type="ECO:0000256" key="15">
    <source>
        <dbReference type="ARBA" id="ARBA00023136"/>
    </source>
</evidence>
<dbReference type="GO" id="GO:0016787">
    <property type="term" value="F:hydrolase activity"/>
    <property type="evidence" value="ECO:0007669"/>
    <property type="project" value="UniProtKB-KW"/>
</dbReference>
<reference evidence="20" key="1">
    <citation type="submission" date="2022-08" db="EMBL/GenBank/DDBJ databases">
        <authorList>
            <person name="Kallberg Y."/>
            <person name="Tangrot J."/>
            <person name="Rosling A."/>
        </authorList>
    </citation>
    <scope>NUCLEOTIDE SEQUENCE</scope>
    <source>
        <strain evidence="20">Wild A</strain>
    </source>
</reference>
<keyword evidence="6 18" id="KW-0812">Transmembrane</keyword>
<feature type="coiled-coil region" evidence="17">
    <location>
        <begin position="348"/>
        <end position="381"/>
    </location>
</feature>
<comment type="subcellular location">
    <subcellularLocation>
        <location evidence="2">Membrane</location>
        <topology evidence="2">Single-pass membrane protein</topology>
    </subcellularLocation>
    <subcellularLocation>
        <location evidence="16">Plastid</location>
        <location evidence="16">Chloroplast outer membrane</location>
    </subcellularLocation>
</comment>
<dbReference type="SUPFAM" id="SSF52540">
    <property type="entry name" value="P-loop containing nucleoside triphosphate hydrolases"/>
    <property type="match status" value="2"/>
</dbReference>
<feature type="coiled-coil region" evidence="17">
    <location>
        <begin position="602"/>
        <end position="650"/>
    </location>
</feature>
<dbReference type="InterPro" id="IPR045058">
    <property type="entry name" value="GIMA/IAN/Toc"/>
</dbReference>
<dbReference type="GO" id="GO:0046872">
    <property type="term" value="F:metal ion binding"/>
    <property type="evidence" value="ECO:0007669"/>
    <property type="project" value="UniProtKB-KW"/>
</dbReference>
<keyword evidence="17" id="KW-0175">Coiled coil</keyword>
<evidence type="ECO:0000256" key="7">
    <source>
        <dbReference type="ARBA" id="ARBA00022723"/>
    </source>
</evidence>
<keyword evidence="21" id="KW-1185">Reference proteome</keyword>
<evidence type="ECO:0000256" key="4">
    <source>
        <dbReference type="ARBA" id="ARBA00022528"/>
    </source>
</evidence>
<feature type="domain" description="AIG1-type G" evidence="19">
    <location>
        <begin position="390"/>
        <end position="614"/>
    </location>
</feature>
<proteinExistence type="predicted"/>
<name>A0A9W4WX96_9GLOM</name>
<dbReference type="PANTHER" id="PTHR10903:SF135">
    <property type="entry name" value="TRANSLOCASE OF CHLOROPLAST 120, CHLOROPLASTIC-RELATED"/>
    <property type="match status" value="1"/>
</dbReference>
<keyword evidence="9" id="KW-0378">Hydrolase</keyword>
<keyword evidence="10" id="KW-1002">Plastid outer membrane</keyword>
<comment type="cofactor">
    <cofactor evidence="1">
        <name>Mg(2+)</name>
        <dbReference type="ChEBI" id="CHEBI:18420"/>
    </cofactor>
</comment>
<dbReference type="GO" id="GO:0015031">
    <property type="term" value="P:protein transport"/>
    <property type="evidence" value="ECO:0007669"/>
    <property type="project" value="UniProtKB-KW"/>
</dbReference>
<evidence type="ECO:0000313" key="20">
    <source>
        <dbReference type="EMBL" id="CAI2185954.1"/>
    </source>
</evidence>
<keyword evidence="14" id="KW-0342">GTP-binding</keyword>
<evidence type="ECO:0000256" key="5">
    <source>
        <dbReference type="ARBA" id="ARBA00022640"/>
    </source>
</evidence>
<evidence type="ECO:0000256" key="2">
    <source>
        <dbReference type="ARBA" id="ARBA00004167"/>
    </source>
</evidence>
<evidence type="ECO:0000256" key="16">
    <source>
        <dbReference type="ARBA" id="ARBA00024013"/>
    </source>
</evidence>
<evidence type="ECO:0000313" key="21">
    <source>
        <dbReference type="Proteomes" id="UP001153678"/>
    </source>
</evidence>
<dbReference type="GO" id="GO:0016020">
    <property type="term" value="C:membrane"/>
    <property type="evidence" value="ECO:0007669"/>
    <property type="project" value="UniProtKB-SubCell"/>
</dbReference>
<organism evidence="20 21">
    <name type="scientific">Funneliformis geosporum</name>
    <dbReference type="NCBI Taxonomy" id="1117311"/>
    <lineage>
        <taxon>Eukaryota</taxon>
        <taxon>Fungi</taxon>
        <taxon>Fungi incertae sedis</taxon>
        <taxon>Mucoromycota</taxon>
        <taxon>Glomeromycotina</taxon>
        <taxon>Glomeromycetes</taxon>
        <taxon>Glomerales</taxon>
        <taxon>Glomeraceae</taxon>
        <taxon>Funneliformis</taxon>
    </lineage>
</organism>
<dbReference type="InterPro" id="IPR006703">
    <property type="entry name" value="G_AIG1"/>
</dbReference>
<dbReference type="Pfam" id="PF04548">
    <property type="entry name" value="AIG1"/>
    <property type="match status" value="1"/>
</dbReference>
<dbReference type="AlphaFoldDB" id="A0A9W4WX96"/>
<protein>
    <submittedName>
        <fullName evidence="20">15962_t:CDS:1</fullName>
    </submittedName>
</protein>
<keyword evidence="15 18" id="KW-0472">Membrane</keyword>
<dbReference type="EMBL" id="CAMKVN010003938">
    <property type="protein sequence ID" value="CAI2185954.1"/>
    <property type="molecule type" value="Genomic_DNA"/>
</dbReference>
<gene>
    <name evidence="20" type="ORF">FWILDA_LOCUS12335</name>
</gene>
<evidence type="ECO:0000256" key="8">
    <source>
        <dbReference type="ARBA" id="ARBA00022741"/>
    </source>
</evidence>
<evidence type="ECO:0000256" key="3">
    <source>
        <dbReference type="ARBA" id="ARBA00022448"/>
    </source>
</evidence>
<keyword evidence="13 18" id="KW-1133">Transmembrane helix</keyword>
<evidence type="ECO:0000259" key="19">
    <source>
        <dbReference type="PROSITE" id="PS51720"/>
    </source>
</evidence>
<dbReference type="InterPro" id="IPR027417">
    <property type="entry name" value="P-loop_NTPase"/>
</dbReference>
<dbReference type="GO" id="GO:0005525">
    <property type="term" value="F:GTP binding"/>
    <property type="evidence" value="ECO:0007669"/>
    <property type="project" value="UniProtKB-KW"/>
</dbReference>